<organism evidence="4 5">
    <name type="scientific">Desulfonispora thiosulfatigenes DSM 11270</name>
    <dbReference type="NCBI Taxonomy" id="656914"/>
    <lineage>
        <taxon>Bacteria</taxon>
        <taxon>Bacillati</taxon>
        <taxon>Bacillota</taxon>
        <taxon>Clostridia</taxon>
        <taxon>Eubacteriales</taxon>
        <taxon>Peptococcaceae</taxon>
        <taxon>Desulfonispora</taxon>
    </lineage>
</organism>
<dbReference type="AlphaFoldDB" id="A0A1W1UL13"/>
<dbReference type="EMBL" id="FWWT01000007">
    <property type="protein sequence ID" value="SMB81491.1"/>
    <property type="molecule type" value="Genomic_DNA"/>
</dbReference>
<evidence type="ECO:0000313" key="5">
    <source>
        <dbReference type="Proteomes" id="UP000192731"/>
    </source>
</evidence>
<evidence type="ECO:0000313" key="4">
    <source>
        <dbReference type="EMBL" id="SMB81491.1"/>
    </source>
</evidence>
<dbReference type="Gene3D" id="3.30.465.10">
    <property type="match status" value="1"/>
</dbReference>
<proteinExistence type="predicted"/>
<dbReference type="InterPro" id="IPR016166">
    <property type="entry name" value="FAD-bd_PCMH"/>
</dbReference>
<dbReference type="InterPro" id="IPR016169">
    <property type="entry name" value="FAD-bd_PCMH_sub2"/>
</dbReference>
<dbReference type="SUPFAM" id="SSF56176">
    <property type="entry name" value="FAD-binding/transporter-associated domain-like"/>
    <property type="match status" value="1"/>
</dbReference>
<evidence type="ECO:0000259" key="3">
    <source>
        <dbReference type="PROSITE" id="PS51387"/>
    </source>
</evidence>
<dbReference type="OrthoDB" id="9767256at2"/>
<dbReference type="STRING" id="656914.SAMN00017405_2141"/>
<accession>A0A1W1UL13</accession>
<reference evidence="4 5" key="1">
    <citation type="submission" date="2017-04" db="EMBL/GenBank/DDBJ databases">
        <authorList>
            <person name="Afonso C.L."/>
            <person name="Miller P.J."/>
            <person name="Scott M.A."/>
            <person name="Spackman E."/>
            <person name="Goraichik I."/>
            <person name="Dimitrov K.M."/>
            <person name="Suarez D.L."/>
            <person name="Swayne D.E."/>
        </authorList>
    </citation>
    <scope>NUCLEOTIDE SEQUENCE [LARGE SCALE GENOMIC DNA]</scope>
    <source>
        <strain evidence="4 5">DSM 11270</strain>
    </source>
</reference>
<dbReference type="PANTHER" id="PTHR11748:SF103">
    <property type="entry name" value="GLYCOLATE OXIDASE SUBUNIT GLCE"/>
    <property type="match status" value="1"/>
</dbReference>
<keyword evidence="5" id="KW-1185">Reference proteome</keyword>
<gene>
    <name evidence="4" type="ORF">SAMN00017405_2141</name>
</gene>
<sequence length="402" mass="45769">MENNQLYEILTKAIDEKHIYSELTDSYKALGSEYKPEYIVYAQNTEEIAKLVKLANEHEFAIYPIGSGSMFAKGVDRLQKGIILSTKDLNKVMEYRPHNLSIEVEAGMTTKDLQEYLEKDNLFYPMDTDENSTIGGQIASNRYGENRYIYKSARFYVLGLEFVSPEGEIVQVGGRTVKNVTGYDISQLLAGSWGNFGIITKATLKIKPRPEKNLTLTFNSYDLTEIKKIVIALFREKISLATINIYNKEQRYYLTVKLEGFSETIRHQAELLRRKYELYKITGNIIDASSYKGMIALSLENIIEGIEVLENLATKYQKYLSFKGNLTNGIIEFEISKSPERYLQNLATILKSLEGTLIYDDKVLVKPSRGTGYGMLLQRIKDKVDPNSVLIPQSKALRGNLL</sequence>
<name>A0A1W1UL13_DESTI</name>
<protein>
    <submittedName>
        <fullName evidence="4">Glycolate oxidase</fullName>
    </submittedName>
</protein>
<keyword evidence="1" id="KW-0285">Flavoprotein</keyword>
<dbReference type="RefSeq" id="WP_084052099.1">
    <property type="nucleotide sequence ID" value="NZ_FWWT01000007.1"/>
</dbReference>
<evidence type="ECO:0000256" key="2">
    <source>
        <dbReference type="ARBA" id="ARBA00023002"/>
    </source>
</evidence>
<dbReference type="Pfam" id="PF01565">
    <property type="entry name" value="FAD_binding_4"/>
    <property type="match status" value="1"/>
</dbReference>
<feature type="domain" description="FAD-binding PCMH-type" evidence="3">
    <location>
        <begin position="31"/>
        <end position="209"/>
    </location>
</feature>
<dbReference type="InterPro" id="IPR036318">
    <property type="entry name" value="FAD-bd_PCMH-like_sf"/>
</dbReference>
<dbReference type="PANTHER" id="PTHR11748">
    <property type="entry name" value="D-LACTATE DEHYDROGENASE"/>
    <property type="match status" value="1"/>
</dbReference>
<dbReference type="PROSITE" id="PS51387">
    <property type="entry name" value="FAD_PCMH"/>
    <property type="match status" value="1"/>
</dbReference>
<dbReference type="GO" id="GO:0071949">
    <property type="term" value="F:FAD binding"/>
    <property type="evidence" value="ECO:0007669"/>
    <property type="project" value="InterPro"/>
</dbReference>
<dbReference type="Proteomes" id="UP000192731">
    <property type="component" value="Unassembled WGS sequence"/>
</dbReference>
<keyword evidence="2" id="KW-0560">Oxidoreductase</keyword>
<dbReference type="GO" id="GO:0016491">
    <property type="term" value="F:oxidoreductase activity"/>
    <property type="evidence" value="ECO:0007669"/>
    <property type="project" value="UniProtKB-KW"/>
</dbReference>
<dbReference type="InterPro" id="IPR006094">
    <property type="entry name" value="Oxid_FAD_bind_N"/>
</dbReference>
<evidence type="ECO:0000256" key="1">
    <source>
        <dbReference type="ARBA" id="ARBA00022630"/>
    </source>
</evidence>